<proteinExistence type="predicted"/>
<evidence type="ECO:0000259" key="7">
    <source>
        <dbReference type="Pfam" id="PF02687"/>
    </source>
</evidence>
<dbReference type="InterPro" id="IPR003838">
    <property type="entry name" value="ABC3_permease_C"/>
</dbReference>
<feature type="transmembrane region" description="Helical" evidence="6">
    <location>
        <begin position="695"/>
        <end position="719"/>
    </location>
</feature>
<dbReference type="EMBL" id="PVZG01000016">
    <property type="protein sequence ID" value="PRY22804.1"/>
    <property type="molecule type" value="Genomic_DNA"/>
</dbReference>
<evidence type="ECO:0000256" key="1">
    <source>
        <dbReference type="ARBA" id="ARBA00004651"/>
    </source>
</evidence>
<feature type="transmembrane region" description="Helical" evidence="6">
    <location>
        <begin position="660"/>
        <end position="683"/>
    </location>
</feature>
<dbReference type="RefSeq" id="WP_106129764.1">
    <property type="nucleotide sequence ID" value="NZ_PVZG01000016.1"/>
</dbReference>
<feature type="transmembrane region" description="Helical" evidence="6">
    <location>
        <begin position="413"/>
        <end position="435"/>
    </location>
</feature>
<feature type="transmembrane region" description="Helical" evidence="6">
    <location>
        <begin position="288"/>
        <end position="313"/>
    </location>
</feature>
<keyword evidence="9" id="KW-1185">Reference proteome</keyword>
<feature type="domain" description="ABC3 transporter permease C-terminal" evidence="7">
    <location>
        <begin position="611"/>
        <end position="722"/>
    </location>
</feature>
<keyword evidence="5 6" id="KW-0472">Membrane</keyword>
<evidence type="ECO:0000313" key="9">
    <source>
        <dbReference type="Proteomes" id="UP000239209"/>
    </source>
</evidence>
<protein>
    <submittedName>
        <fullName evidence="8">FtsX-like permease family protein</fullName>
    </submittedName>
</protein>
<dbReference type="AlphaFoldDB" id="A0A2T0RNN7"/>
<evidence type="ECO:0000256" key="6">
    <source>
        <dbReference type="SAM" id="Phobius"/>
    </source>
</evidence>
<feature type="transmembrane region" description="Helical" evidence="6">
    <location>
        <begin position="242"/>
        <end position="268"/>
    </location>
</feature>
<comment type="subcellular location">
    <subcellularLocation>
        <location evidence="1">Cell membrane</location>
        <topology evidence="1">Multi-pass membrane protein</topology>
    </subcellularLocation>
</comment>
<keyword evidence="3 6" id="KW-0812">Transmembrane</keyword>
<dbReference type="Pfam" id="PF02687">
    <property type="entry name" value="FtsX"/>
    <property type="match status" value="2"/>
</dbReference>
<name>A0A2T0RNN7_9ACTN</name>
<accession>A0A2T0RNN7</accession>
<reference evidence="8 9" key="1">
    <citation type="submission" date="2018-03" db="EMBL/GenBank/DDBJ databases">
        <title>Genomic Encyclopedia of Archaeal and Bacterial Type Strains, Phase II (KMG-II): from individual species to whole genera.</title>
        <authorList>
            <person name="Goeker M."/>
        </authorList>
    </citation>
    <scope>NUCLEOTIDE SEQUENCE [LARGE SCALE GENOMIC DNA]</scope>
    <source>
        <strain evidence="8 9">DSM 45348</strain>
    </source>
</reference>
<gene>
    <name evidence="8" type="ORF">CLV70_11663</name>
</gene>
<feature type="transmembrane region" description="Helical" evidence="6">
    <location>
        <begin position="364"/>
        <end position="392"/>
    </location>
</feature>
<evidence type="ECO:0000256" key="4">
    <source>
        <dbReference type="ARBA" id="ARBA00022989"/>
    </source>
</evidence>
<keyword evidence="2" id="KW-1003">Cell membrane</keyword>
<evidence type="ECO:0000256" key="5">
    <source>
        <dbReference type="ARBA" id="ARBA00023136"/>
    </source>
</evidence>
<comment type="caution">
    <text evidence="8">The sequence shown here is derived from an EMBL/GenBank/DDBJ whole genome shotgun (WGS) entry which is preliminary data.</text>
</comment>
<evidence type="ECO:0000313" key="8">
    <source>
        <dbReference type="EMBL" id="PRY22804.1"/>
    </source>
</evidence>
<dbReference type="GO" id="GO:0005886">
    <property type="term" value="C:plasma membrane"/>
    <property type="evidence" value="ECO:0007669"/>
    <property type="project" value="UniProtKB-SubCell"/>
</dbReference>
<keyword evidence="4 6" id="KW-1133">Transmembrane helix</keyword>
<feature type="transmembrane region" description="Helical" evidence="6">
    <location>
        <begin position="197"/>
        <end position="221"/>
    </location>
</feature>
<feature type="transmembrane region" description="Helical" evidence="6">
    <location>
        <begin position="20"/>
        <end position="41"/>
    </location>
</feature>
<feature type="transmembrane region" description="Helical" evidence="6">
    <location>
        <begin position="610"/>
        <end position="632"/>
    </location>
</feature>
<organism evidence="8 9">
    <name type="scientific">Pseudosporangium ferrugineum</name>
    <dbReference type="NCBI Taxonomy" id="439699"/>
    <lineage>
        <taxon>Bacteria</taxon>
        <taxon>Bacillati</taxon>
        <taxon>Actinomycetota</taxon>
        <taxon>Actinomycetes</taxon>
        <taxon>Micromonosporales</taxon>
        <taxon>Micromonosporaceae</taxon>
        <taxon>Pseudosporangium</taxon>
    </lineage>
</organism>
<evidence type="ECO:0000256" key="3">
    <source>
        <dbReference type="ARBA" id="ARBA00022692"/>
    </source>
</evidence>
<feature type="domain" description="ABC3 transporter permease C-terminal" evidence="7">
    <location>
        <begin position="202"/>
        <end position="315"/>
    </location>
</feature>
<dbReference type="Proteomes" id="UP000239209">
    <property type="component" value="Unassembled WGS sequence"/>
</dbReference>
<evidence type="ECO:0000256" key="2">
    <source>
        <dbReference type="ARBA" id="ARBA00022475"/>
    </source>
</evidence>
<sequence>MIRFGLRLTVAGGREAALRLAIIAVAVALGVGMLLSAVAGMSGVERQNDRYGWANAALTPAAPGDPDPLWWQLRVDSYDKRTIGRVDLAATGPASPVPPGLARLPGPGEFFASPALRELLAGAPADQLGARFPGHLAGTIGPAALPAPDSLVAVVGYTPRELSARPGATRVSHLPDAAPERCPGGCWSGIPAAGLQLVLAVVAGALIFPLLILIGSATRLNATRREQRFAAMRLVGATPRQVATVAAVESTVSALAGTLGGFALFYAFRGTLAAVPFTGAPMFPADLSPSLAGTLGVGLGVPVAAALVARFALRRVRISPLGVSRRVTPRPPRAYRLVPLALGMAELAWFVGRRPDTTNGQVLAFLPGILIVMAGLVIAGPWLTMAGSRLLARRARRPASLIAARRLADDPKAGFRAVGGLVLALFVTSVAVGVMTTIAADRERRDVGYAGELGLIFRDRKTAPTGTVVPPGLAAVPGVRTVTVVRAAPAELPRRQGFFPDGLADCADIARTAGARQCEPGARIAWAWPDLVGPPEFTGAWPAADFPSARLPELPALSLVVETDGSAAAVERARTVVTTAYPTLWGPITPAEWEADGAKVFNGWRRLADVVVLTSLAIAGFSLAVTVAGGLAERKRPFSMLRLTGVPLATLRRVVALESVTPLLTAAVVSAGAGFLCAALFLRAQMHLSLRAPGVAYYVIVLIGVAASLAVIASTLPLLRRLTGPEAARND</sequence>
<dbReference type="OrthoDB" id="4871813at2"/>